<dbReference type="Pfam" id="PF03078">
    <property type="entry name" value="ATHILA"/>
    <property type="match status" value="1"/>
</dbReference>
<gene>
    <name evidence="3" type="primary">A04g506960.1_BraROA</name>
    <name evidence="3" type="ORF">IGI04_016235</name>
</gene>
<feature type="region of interest" description="Disordered" evidence="1">
    <location>
        <begin position="253"/>
        <end position="279"/>
    </location>
</feature>
<name>A0ABQ7MSC5_BRACM</name>
<feature type="region of interest" description="Disordered" evidence="1">
    <location>
        <begin position="292"/>
        <end position="322"/>
    </location>
</feature>
<evidence type="ECO:0000256" key="1">
    <source>
        <dbReference type="SAM" id="MobiDB-lite"/>
    </source>
</evidence>
<proteinExistence type="predicted"/>
<feature type="compositionally biased region" description="Basic and acidic residues" evidence="1">
    <location>
        <begin position="355"/>
        <end position="369"/>
    </location>
</feature>
<feature type="region of interest" description="Disordered" evidence="1">
    <location>
        <begin position="47"/>
        <end position="66"/>
    </location>
</feature>
<evidence type="ECO:0000259" key="2">
    <source>
        <dbReference type="Pfam" id="PF03078"/>
    </source>
</evidence>
<evidence type="ECO:0000313" key="4">
    <source>
        <dbReference type="Proteomes" id="UP000823674"/>
    </source>
</evidence>
<protein>
    <recommendedName>
        <fullName evidence="2">Arabidopsis retrotransposon Orf1 C-terminal domain-containing protein</fullName>
    </recommendedName>
</protein>
<feature type="compositionally biased region" description="Polar residues" evidence="1">
    <location>
        <begin position="295"/>
        <end position="311"/>
    </location>
</feature>
<accession>A0ABQ7MSC5</accession>
<dbReference type="Proteomes" id="UP000823674">
    <property type="component" value="Chromosome A04"/>
</dbReference>
<dbReference type="EMBL" id="JADBGQ010000004">
    <property type="protein sequence ID" value="KAG5401628.1"/>
    <property type="molecule type" value="Genomic_DNA"/>
</dbReference>
<organism evidence="3 4">
    <name type="scientific">Brassica rapa subsp. trilocularis</name>
    <dbReference type="NCBI Taxonomy" id="1813537"/>
    <lineage>
        <taxon>Eukaryota</taxon>
        <taxon>Viridiplantae</taxon>
        <taxon>Streptophyta</taxon>
        <taxon>Embryophyta</taxon>
        <taxon>Tracheophyta</taxon>
        <taxon>Spermatophyta</taxon>
        <taxon>Magnoliopsida</taxon>
        <taxon>eudicotyledons</taxon>
        <taxon>Gunneridae</taxon>
        <taxon>Pentapetalae</taxon>
        <taxon>rosids</taxon>
        <taxon>malvids</taxon>
        <taxon>Brassicales</taxon>
        <taxon>Brassicaceae</taxon>
        <taxon>Brassiceae</taxon>
        <taxon>Brassica</taxon>
    </lineage>
</organism>
<feature type="domain" description="Arabidopsis retrotransposon Orf1 C-terminal" evidence="2">
    <location>
        <begin position="172"/>
        <end position="228"/>
    </location>
</feature>
<comment type="caution">
    <text evidence="3">The sequence shown here is derived from an EMBL/GenBank/DDBJ whole genome shotgun (WGS) entry which is preliminary data.</text>
</comment>
<feature type="compositionally biased region" description="Basic and acidic residues" evidence="1">
    <location>
        <begin position="48"/>
        <end position="62"/>
    </location>
</feature>
<evidence type="ECO:0000313" key="3">
    <source>
        <dbReference type="EMBL" id="KAG5401628.1"/>
    </source>
</evidence>
<feature type="region of interest" description="Disordered" evidence="1">
    <location>
        <begin position="354"/>
        <end position="373"/>
    </location>
</feature>
<dbReference type="InterPro" id="IPR004312">
    <property type="entry name" value="ATHILA_Orf1_C"/>
</dbReference>
<keyword evidence="4" id="KW-1185">Reference proteome</keyword>
<sequence>MSLESLFALHKSLSGFGVSIGDIRGTWKHLGSKREWKMLFRRAKHQSGVRERRATPAPEESKAGATSCTEVIHPLQAQLLVDDFHYAERPMAATSLTRAGCRATSGATSSTRARFGEVKHVFRSDLWERPSAPAPRFILCRKLMRGGGRGHVMTGTSDATQEGSATPLYGPPRYHFTQSSTALPHGPLREAHEHIDKLQRWNKAQDRTIFKLKTKYKELKKTVKKQAEASAQFMKKVADLLVRGGVGGCSSEDFVTRDTSVPQPQPYDPVTNPSLDLGPPLTARQLLRLARNPQAHKSNSGNKSPSLASTDAETDNEESLSGFGVSIGDIRGTWKHLGSKREWKMLFRRAKHQSGVRERRATPAPEESKAGATSCTEVIHPLQAQLLVDDFHYAERPMAATSLTRAGCRATSGATSSTRARFGEVKHVFRSDLWERPSAPAPRFILCRKLMFYLGF</sequence>
<reference evidence="3 4" key="1">
    <citation type="submission" date="2021-03" db="EMBL/GenBank/DDBJ databases">
        <authorList>
            <person name="King G.J."/>
            <person name="Bancroft I."/>
            <person name="Baten A."/>
            <person name="Bloomfield J."/>
            <person name="Borpatragohain P."/>
            <person name="He Z."/>
            <person name="Irish N."/>
            <person name="Irwin J."/>
            <person name="Liu K."/>
            <person name="Mauleon R.P."/>
            <person name="Moore J."/>
            <person name="Morris R."/>
            <person name="Ostergaard L."/>
            <person name="Wang B."/>
            <person name="Wells R."/>
        </authorList>
    </citation>
    <scope>NUCLEOTIDE SEQUENCE [LARGE SCALE GENOMIC DNA]</scope>
    <source>
        <strain evidence="3">R-o-18</strain>
        <tissue evidence="3">Leaf</tissue>
    </source>
</reference>